<accession>A0A6A6EX04</accession>
<gene>
    <name evidence="1" type="ORF">K469DRAFT_682064</name>
</gene>
<name>A0A6A6EX04_9PEZI</name>
<dbReference type="AlphaFoldDB" id="A0A6A6EX04"/>
<reference evidence="1" key="1">
    <citation type="journal article" date="2020" name="Stud. Mycol.">
        <title>101 Dothideomycetes genomes: a test case for predicting lifestyles and emergence of pathogens.</title>
        <authorList>
            <person name="Haridas S."/>
            <person name="Albert R."/>
            <person name="Binder M."/>
            <person name="Bloem J."/>
            <person name="Labutti K."/>
            <person name="Salamov A."/>
            <person name="Andreopoulos B."/>
            <person name="Baker S."/>
            <person name="Barry K."/>
            <person name="Bills G."/>
            <person name="Bluhm B."/>
            <person name="Cannon C."/>
            <person name="Castanera R."/>
            <person name="Culley D."/>
            <person name="Daum C."/>
            <person name="Ezra D."/>
            <person name="Gonzalez J."/>
            <person name="Henrissat B."/>
            <person name="Kuo A."/>
            <person name="Liang C."/>
            <person name="Lipzen A."/>
            <person name="Lutzoni F."/>
            <person name="Magnuson J."/>
            <person name="Mondo S."/>
            <person name="Nolan M."/>
            <person name="Ohm R."/>
            <person name="Pangilinan J."/>
            <person name="Park H.-J."/>
            <person name="Ramirez L."/>
            <person name="Alfaro M."/>
            <person name="Sun H."/>
            <person name="Tritt A."/>
            <person name="Yoshinaga Y."/>
            <person name="Zwiers L.-H."/>
            <person name="Turgeon B."/>
            <person name="Goodwin S."/>
            <person name="Spatafora J."/>
            <person name="Crous P."/>
            <person name="Grigoriev I."/>
        </authorList>
    </citation>
    <scope>NUCLEOTIDE SEQUENCE</scope>
    <source>
        <strain evidence="1">CBS 207.26</strain>
    </source>
</reference>
<dbReference type="EMBL" id="ML994610">
    <property type="protein sequence ID" value="KAF2195811.1"/>
    <property type="molecule type" value="Genomic_DNA"/>
</dbReference>
<protein>
    <submittedName>
        <fullName evidence="1">Uncharacterized protein</fullName>
    </submittedName>
</protein>
<keyword evidence="2" id="KW-1185">Reference proteome</keyword>
<dbReference type="Proteomes" id="UP000800200">
    <property type="component" value="Unassembled WGS sequence"/>
</dbReference>
<evidence type="ECO:0000313" key="1">
    <source>
        <dbReference type="EMBL" id="KAF2195811.1"/>
    </source>
</evidence>
<dbReference type="OrthoDB" id="5342588at2759"/>
<organism evidence="1 2">
    <name type="scientific">Zopfia rhizophila CBS 207.26</name>
    <dbReference type="NCBI Taxonomy" id="1314779"/>
    <lineage>
        <taxon>Eukaryota</taxon>
        <taxon>Fungi</taxon>
        <taxon>Dikarya</taxon>
        <taxon>Ascomycota</taxon>
        <taxon>Pezizomycotina</taxon>
        <taxon>Dothideomycetes</taxon>
        <taxon>Dothideomycetes incertae sedis</taxon>
        <taxon>Zopfiaceae</taxon>
        <taxon>Zopfia</taxon>
    </lineage>
</organism>
<evidence type="ECO:0000313" key="2">
    <source>
        <dbReference type="Proteomes" id="UP000800200"/>
    </source>
</evidence>
<proteinExistence type="predicted"/>
<sequence length="221" mass="24496">MTVNASHKFHWTQRGCTSQTQSPYRSTHRRLYLLQSPPTRHGRPYHRKNNQLGHQSHRSSVLHYQDAVANAWITGTTIIADAVCVCLSQMEEIEEWMDDFIRLECSWSCIQNAVDAAVSALRGIFNLMAGSAGTSGLRNLSVSSVTPSEGAEKSDYFTFDMEKESVAASKHGSIRDDLMQIESLDPLYSPSMDDISKMPAPLTLRRFSEAFGISAPAPVAA</sequence>